<feature type="domain" description="CCHC-type" evidence="3">
    <location>
        <begin position="444"/>
        <end position="460"/>
    </location>
</feature>
<keyword evidence="5" id="KW-1185">Reference proteome</keyword>
<dbReference type="Gene3D" id="4.10.60.10">
    <property type="entry name" value="Zinc finger, CCHC-type"/>
    <property type="match status" value="1"/>
</dbReference>
<feature type="region of interest" description="Disordered" evidence="2">
    <location>
        <begin position="998"/>
        <end position="1018"/>
    </location>
</feature>
<keyword evidence="1" id="KW-0863">Zinc-finger</keyword>
<proteinExistence type="predicted"/>
<evidence type="ECO:0000256" key="1">
    <source>
        <dbReference type="PROSITE-ProRule" id="PRU00047"/>
    </source>
</evidence>
<dbReference type="SUPFAM" id="SSF57756">
    <property type="entry name" value="Retrovirus zinc finger-like domains"/>
    <property type="match status" value="1"/>
</dbReference>
<protein>
    <recommendedName>
        <fullName evidence="3">CCHC-type domain-containing protein</fullName>
    </recommendedName>
</protein>
<feature type="compositionally biased region" description="Basic residues" evidence="2">
    <location>
        <begin position="1008"/>
        <end position="1018"/>
    </location>
</feature>
<sequence>MECFYVSAVAGQAPSPGGPSSAALALETGPAPGLAPGAGSAGSGHGPLPGVVHKSWAAEPTAASVEHAAGGRGKLSRAGAPPGGDAPALRMPDGITGHAAAAVAAAARRTPPRASATAPALLAASSGGGGGRDDVSLLGVQGRGGGAGASARGAAKAVASAPLQRRALRVVVQVSGDVSLRRLCDAALEYKSWRRWIGAKLAVETSRGLAKEALGPLVLTLLDDEAERACEHLELADIEKEGGADLIFQALEERFPDKEASDRIGDGLESVFGLAIERGETSSACTGRARTIFAKARMEGVELPSVAQGFLLLKGARLGIERRAVVLAASQRQWGFSEMSAAIRTAYPKQMPTSQVHEVNAWEDRSATAPTASAAEATSTIEEDDVEAEINELLGEEDPIDEEDAIDILATWKETRTAMTKEKLQRGLPGRDAVGLKRLKDKVRCFLCKEIGHFSRECPKRHRSQQGGQKRFMQRSFNQGQRAVRQEAAVQVMVTQPTMAHEDDECAWSEIDVLIASWSRDKQPNLITKLTNEERFRRLAHERRETEQDADADEIDEADGDEDTVEACACHAPGCGALDSGCGMALIGSETLEEYEKETGLKPEWEEDVPSVRFKSYDGKLRRCQEACWIQWHIPAAKKRVKILVYVIEGKAGLLISKQVMKMLQANLDMSKNRLWLGRLDTSASEDISVQVLAVKNQVPGVMEIFSPPRVCPHAPDYGVRDLGSFDKVSGWGARQPQDVQELWDRPNGPIFVKAPREHTPKGHHPDQLYELVNGYGGVDQPQRWFSTFKRYAEEIGFVVSSSDRLPTPTPSVACAVVGQMVGFTARGEAHAARSFLQSLTDAETSYPNIVGCVAADRKMTVKVPAGVLDTGLKASRHMRVTLTYHNNTNYVQVLTGAAIEDSMIRQVMRFPPYEDEGKGTEAGSSIKKEEPREDAGFIKVEMPDLLKEGPAYQEALSTTVLAVIERMSNYPDQRGALLRVMKTSFGLEMTALEAERQDSYDREQKAYARRARPTTSG</sequence>
<accession>A0ABN9TM69</accession>
<dbReference type="InterPro" id="IPR036875">
    <property type="entry name" value="Znf_CCHC_sf"/>
</dbReference>
<comment type="caution">
    <text evidence="4">The sequence shown here is derived from an EMBL/GenBank/DDBJ whole genome shotgun (WGS) entry which is preliminary data.</text>
</comment>
<evidence type="ECO:0000259" key="3">
    <source>
        <dbReference type="PROSITE" id="PS50158"/>
    </source>
</evidence>
<feature type="region of interest" description="Disordered" evidence="2">
    <location>
        <begin position="62"/>
        <end position="86"/>
    </location>
</feature>
<evidence type="ECO:0000313" key="5">
    <source>
        <dbReference type="Proteomes" id="UP001189429"/>
    </source>
</evidence>
<dbReference type="Proteomes" id="UP001189429">
    <property type="component" value="Unassembled WGS sequence"/>
</dbReference>
<dbReference type="Pfam" id="PF00098">
    <property type="entry name" value="zf-CCHC"/>
    <property type="match status" value="1"/>
</dbReference>
<reference evidence="4" key="1">
    <citation type="submission" date="2023-10" db="EMBL/GenBank/DDBJ databases">
        <authorList>
            <person name="Chen Y."/>
            <person name="Shah S."/>
            <person name="Dougan E. K."/>
            <person name="Thang M."/>
            <person name="Chan C."/>
        </authorList>
    </citation>
    <scope>NUCLEOTIDE SEQUENCE [LARGE SCALE GENOMIC DNA]</scope>
</reference>
<dbReference type="EMBL" id="CAUYUJ010014860">
    <property type="protein sequence ID" value="CAK0846977.1"/>
    <property type="molecule type" value="Genomic_DNA"/>
</dbReference>
<name>A0ABN9TM69_9DINO</name>
<dbReference type="SMART" id="SM00343">
    <property type="entry name" value="ZnF_C2HC"/>
    <property type="match status" value="1"/>
</dbReference>
<evidence type="ECO:0000313" key="4">
    <source>
        <dbReference type="EMBL" id="CAK0846977.1"/>
    </source>
</evidence>
<organism evidence="4 5">
    <name type="scientific">Prorocentrum cordatum</name>
    <dbReference type="NCBI Taxonomy" id="2364126"/>
    <lineage>
        <taxon>Eukaryota</taxon>
        <taxon>Sar</taxon>
        <taxon>Alveolata</taxon>
        <taxon>Dinophyceae</taxon>
        <taxon>Prorocentrales</taxon>
        <taxon>Prorocentraceae</taxon>
        <taxon>Prorocentrum</taxon>
    </lineage>
</organism>
<keyword evidence="1" id="KW-0862">Zinc</keyword>
<feature type="compositionally biased region" description="Basic and acidic residues" evidence="2">
    <location>
        <begin position="998"/>
        <end position="1007"/>
    </location>
</feature>
<evidence type="ECO:0000256" key="2">
    <source>
        <dbReference type="SAM" id="MobiDB-lite"/>
    </source>
</evidence>
<dbReference type="InterPro" id="IPR001878">
    <property type="entry name" value="Znf_CCHC"/>
</dbReference>
<keyword evidence="1" id="KW-0479">Metal-binding</keyword>
<dbReference type="PROSITE" id="PS50158">
    <property type="entry name" value="ZF_CCHC"/>
    <property type="match status" value="1"/>
</dbReference>
<gene>
    <name evidence="4" type="ORF">PCOR1329_LOCUS40321</name>
</gene>